<evidence type="ECO:0000256" key="1">
    <source>
        <dbReference type="ARBA" id="ARBA00011738"/>
    </source>
</evidence>
<name>X1NEX2_9ZZZZ</name>
<reference evidence="2" key="1">
    <citation type="journal article" date="2014" name="Front. Microbiol.">
        <title>High frequency of phylogenetically diverse reductive dehalogenase-homologous genes in deep subseafloor sedimentary metagenomes.</title>
        <authorList>
            <person name="Kawai M."/>
            <person name="Futagami T."/>
            <person name="Toyoda A."/>
            <person name="Takaki Y."/>
            <person name="Nishi S."/>
            <person name="Hori S."/>
            <person name="Arai W."/>
            <person name="Tsubouchi T."/>
            <person name="Morono Y."/>
            <person name="Uchiyama I."/>
            <person name="Ito T."/>
            <person name="Fujiyama A."/>
            <person name="Inagaki F."/>
            <person name="Takami H."/>
        </authorList>
    </citation>
    <scope>NUCLEOTIDE SEQUENCE</scope>
    <source>
        <strain evidence="2">Expedition CK06-06</strain>
    </source>
</reference>
<feature type="non-terminal residue" evidence="2">
    <location>
        <position position="103"/>
    </location>
</feature>
<dbReference type="InterPro" id="IPR002481">
    <property type="entry name" value="FUR"/>
</dbReference>
<dbReference type="InterPro" id="IPR036390">
    <property type="entry name" value="WH_DNA-bd_sf"/>
</dbReference>
<protein>
    <recommendedName>
        <fullName evidence="3">Transcriptional repressor</fullName>
    </recommendedName>
</protein>
<dbReference type="GO" id="GO:0000976">
    <property type="term" value="F:transcription cis-regulatory region binding"/>
    <property type="evidence" value="ECO:0007669"/>
    <property type="project" value="TreeGrafter"/>
</dbReference>
<dbReference type="GO" id="GO:0008270">
    <property type="term" value="F:zinc ion binding"/>
    <property type="evidence" value="ECO:0007669"/>
    <property type="project" value="TreeGrafter"/>
</dbReference>
<dbReference type="PANTHER" id="PTHR33202">
    <property type="entry name" value="ZINC UPTAKE REGULATION PROTEIN"/>
    <property type="match status" value="1"/>
</dbReference>
<dbReference type="GO" id="GO:0003700">
    <property type="term" value="F:DNA-binding transcription factor activity"/>
    <property type="evidence" value="ECO:0007669"/>
    <property type="project" value="InterPro"/>
</dbReference>
<gene>
    <name evidence="2" type="ORF">S06H3_39136</name>
</gene>
<dbReference type="SUPFAM" id="SSF46785">
    <property type="entry name" value="Winged helix' DNA-binding domain"/>
    <property type="match status" value="1"/>
</dbReference>
<comment type="subunit">
    <text evidence="1">Homodimer.</text>
</comment>
<dbReference type="GO" id="GO:1900376">
    <property type="term" value="P:regulation of secondary metabolite biosynthetic process"/>
    <property type="evidence" value="ECO:0007669"/>
    <property type="project" value="TreeGrafter"/>
</dbReference>
<dbReference type="GO" id="GO:0005829">
    <property type="term" value="C:cytosol"/>
    <property type="evidence" value="ECO:0007669"/>
    <property type="project" value="TreeGrafter"/>
</dbReference>
<dbReference type="GO" id="GO:0045892">
    <property type="term" value="P:negative regulation of DNA-templated transcription"/>
    <property type="evidence" value="ECO:0007669"/>
    <property type="project" value="TreeGrafter"/>
</dbReference>
<comment type="caution">
    <text evidence="2">The sequence shown here is derived from an EMBL/GenBank/DDBJ whole genome shotgun (WGS) entry which is preliminary data.</text>
</comment>
<proteinExistence type="predicted"/>
<dbReference type="EMBL" id="BARV01023906">
    <property type="protein sequence ID" value="GAI42148.1"/>
    <property type="molecule type" value="Genomic_DNA"/>
</dbReference>
<evidence type="ECO:0008006" key="3">
    <source>
        <dbReference type="Google" id="ProtNLM"/>
    </source>
</evidence>
<dbReference type="AlphaFoldDB" id="X1NEX2"/>
<dbReference type="InterPro" id="IPR036388">
    <property type="entry name" value="WH-like_DNA-bd_sf"/>
</dbReference>
<dbReference type="PANTHER" id="PTHR33202:SF2">
    <property type="entry name" value="FERRIC UPTAKE REGULATION PROTEIN"/>
    <property type="match status" value="1"/>
</dbReference>
<dbReference type="Pfam" id="PF01475">
    <property type="entry name" value="FUR"/>
    <property type="match status" value="1"/>
</dbReference>
<evidence type="ECO:0000313" key="2">
    <source>
        <dbReference type="EMBL" id="GAI42148.1"/>
    </source>
</evidence>
<sequence length="103" mass="12116">MKDSVSVFKEYLKSEKLKVTPERQVIIKTIFSLGKHFEADELLVKLRQRKSKIAKASIYRTLKLLVDAGILRPVIFTDRHRHYEQVIGQKHHAHLICLKLHFI</sequence>
<dbReference type="Gene3D" id="1.10.10.10">
    <property type="entry name" value="Winged helix-like DNA-binding domain superfamily/Winged helix DNA-binding domain"/>
    <property type="match status" value="1"/>
</dbReference>
<organism evidence="2">
    <name type="scientific">marine sediment metagenome</name>
    <dbReference type="NCBI Taxonomy" id="412755"/>
    <lineage>
        <taxon>unclassified sequences</taxon>
        <taxon>metagenomes</taxon>
        <taxon>ecological metagenomes</taxon>
    </lineage>
</organism>
<accession>X1NEX2</accession>
<dbReference type="CDD" id="cd07153">
    <property type="entry name" value="Fur_like"/>
    <property type="match status" value="1"/>
</dbReference>